<evidence type="ECO:0000259" key="3">
    <source>
        <dbReference type="Pfam" id="PF05193"/>
    </source>
</evidence>
<name>A0A840U4F3_9BACT</name>
<dbReference type="AlphaFoldDB" id="A0A840U4F3"/>
<dbReference type="InterPro" id="IPR050361">
    <property type="entry name" value="MPP/UQCRC_Complex"/>
</dbReference>
<dbReference type="PANTHER" id="PTHR11851:SF49">
    <property type="entry name" value="MITOCHONDRIAL-PROCESSING PEPTIDASE SUBUNIT ALPHA"/>
    <property type="match status" value="1"/>
</dbReference>
<feature type="domain" description="Peptidase M16 N-terminal" evidence="2">
    <location>
        <begin position="33"/>
        <end position="180"/>
    </location>
</feature>
<evidence type="ECO:0000313" key="5">
    <source>
        <dbReference type="Proteomes" id="UP000557307"/>
    </source>
</evidence>
<dbReference type="InterPro" id="IPR011249">
    <property type="entry name" value="Metalloenz_LuxS/M16"/>
</dbReference>
<organism evidence="4 5">
    <name type="scientific">Rhabdobacter roseus</name>
    <dbReference type="NCBI Taxonomy" id="1655419"/>
    <lineage>
        <taxon>Bacteria</taxon>
        <taxon>Pseudomonadati</taxon>
        <taxon>Bacteroidota</taxon>
        <taxon>Cytophagia</taxon>
        <taxon>Cytophagales</taxon>
        <taxon>Cytophagaceae</taxon>
        <taxon>Rhabdobacter</taxon>
    </lineage>
</organism>
<evidence type="ECO:0000259" key="2">
    <source>
        <dbReference type="Pfam" id="PF00675"/>
    </source>
</evidence>
<comment type="similarity">
    <text evidence="1">Belongs to the peptidase M16 family.</text>
</comment>
<dbReference type="InterPro" id="IPR007863">
    <property type="entry name" value="Peptidase_M16_C"/>
</dbReference>
<dbReference type="PANTHER" id="PTHR11851">
    <property type="entry name" value="METALLOPROTEASE"/>
    <property type="match status" value="1"/>
</dbReference>
<dbReference type="SUPFAM" id="SSF63411">
    <property type="entry name" value="LuxS/MPP-like metallohydrolase"/>
    <property type="match status" value="2"/>
</dbReference>
<dbReference type="Gene3D" id="3.30.830.10">
    <property type="entry name" value="Metalloenzyme, LuxS/M16 peptidase-like"/>
    <property type="match status" value="2"/>
</dbReference>
<dbReference type="Pfam" id="PF00675">
    <property type="entry name" value="Peptidase_M16"/>
    <property type="match status" value="1"/>
</dbReference>
<dbReference type="RefSeq" id="WP_184178606.1">
    <property type="nucleotide sequence ID" value="NZ_JACHGF010000012.1"/>
</dbReference>
<dbReference type="Pfam" id="PF05193">
    <property type="entry name" value="Peptidase_M16_C"/>
    <property type="match status" value="1"/>
</dbReference>
<protein>
    <submittedName>
        <fullName evidence="4">Putative Zn-dependent peptidase</fullName>
    </submittedName>
</protein>
<evidence type="ECO:0000313" key="4">
    <source>
        <dbReference type="EMBL" id="MBB5286970.1"/>
    </source>
</evidence>
<gene>
    <name evidence="4" type="ORF">HNQ92_005132</name>
</gene>
<feature type="domain" description="Peptidase M16 C-terminal" evidence="3">
    <location>
        <begin position="186"/>
        <end position="361"/>
    </location>
</feature>
<dbReference type="GO" id="GO:0046872">
    <property type="term" value="F:metal ion binding"/>
    <property type="evidence" value="ECO:0007669"/>
    <property type="project" value="InterPro"/>
</dbReference>
<accession>A0A840U4F3</accession>
<proteinExistence type="inferred from homology"/>
<comment type="caution">
    <text evidence="4">The sequence shown here is derived from an EMBL/GenBank/DDBJ whole genome shotgun (WGS) entry which is preliminary data.</text>
</comment>
<reference evidence="4 5" key="1">
    <citation type="submission" date="2020-08" db="EMBL/GenBank/DDBJ databases">
        <title>Genomic Encyclopedia of Type Strains, Phase IV (KMG-IV): sequencing the most valuable type-strain genomes for metagenomic binning, comparative biology and taxonomic classification.</title>
        <authorList>
            <person name="Goeker M."/>
        </authorList>
    </citation>
    <scope>NUCLEOTIDE SEQUENCE [LARGE SCALE GENOMIC DNA]</scope>
    <source>
        <strain evidence="4 5">DSM 105074</strain>
    </source>
</reference>
<keyword evidence="5" id="KW-1185">Reference proteome</keyword>
<sequence>MKKNVTRKRVVNPSTTGALSEEYQLHTLPNGIRIAHKQVPYTQIAHCGIMLDIGSRDEQPHQQGLAHFWEHMAFKGTQKRRSHHIINRLETVGGELNAYTTKEKICFHASVLDEHFDKALDLLVDISFHSIFPERQIDRERNVILEEMSMYYDSPEDAIQDDLDQLLFPGHALGYNILGTSETVRSFTRDDLRAFIAENLDTERIVVASVSRLPFSKVIRIAEKYLRDLPTQRTARVRQAPQLYVPTRQEVQRSLTQAQSAMGRPSYPLADDRRLPFFMLVNLLGGPGMNSRFNMALRERYGFVYSIEANYTPYLDTGFLGIYFGTEPRQLSRSMYLIHKELKRLREQPLTPTQLHHTKVQLMGQLAMSEESNMSFMLMMAKSLLDTGRVDSLTEIFGEIQQITAAQLQELAQDMFDENLFSYLTFLPEEEE</sequence>
<evidence type="ECO:0000256" key="1">
    <source>
        <dbReference type="ARBA" id="ARBA00007261"/>
    </source>
</evidence>
<dbReference type="InterPro" id="IPR011765">
    <property type="entry name" value="Pept_M16_N"/>
</dbReference>
<dbReference type="EMBL" id="JACHGF010000012">
    <property type="protein sequence ID" value="MBB5286970.1"/>
    <property type="molecule type" value="Genomic_DNA"/>
</dbReference>
<dbReference type="Proteomes" id="UP000557307">
    <property type="component" value="Unassembled WGS sequence"/>
</dbReference>